<gene>
    <name evidence="1" type="ORF">H8L47_21815</name>
</gene>
<comment type="caution">
    <text evidence="1">The sequence shown here is derived from an EMBL/GenBank/DDBJ whole genome shotgun (WGS) entry which is preliminary data.</text>
</comment>
<accession>A0ABR6ZEN7</accession>
<dbReference type="Proteomes" id="UP000646911">
    <property type="component" value="Unassembled WGS sequence"/>
</dbReference>
<organism evidence="1 2">
    <name type="scientific">Undibacterium umbellatum</name>
    <dbReference type="NCBI Taxonomy" id="2762300"/>
    <lineage>
        <taxon>Bacteria</taxon>
        <taxon>Pseudomonadati</taxon>
        <taxon>Pseudomonadota</taxon>
        <taxon>Betaproteobacteria</taxon>
        <taxon>Burkholderiales</taxon>
        <taxon>Oxalobacteraceae</taxon>
        <taxon>Undibacterium</taxon>
    </lineage>
</organism>
<evidence type="ECO:0000313" key="1">
    <source>
        <dbReference type="EMBL" id="MBC3910205.1"/>
    </source>
</evidence>
<dbReference type="RefSeq" id="WP_186955717.1">
    <property type="nucleotide sequence ID" value="NZ_JACOFX010000015.1"/>
</dbReference>
<evidence type="ECO:0000313" key="2">
    <source>
        <dbReference type="Proteomes" id="UP000646911"/>
    </source>
</evidence>
<proteinExistence type="predicted"/>
<sequence>MNPLVQQVDLQAQLQPQLPLPRALEPWRDWLTLFPPELTEAIGQMLLRLDPLVGRLKFASQRTNDEPVGIGNIVQRGNYDRLLMTEWLFADAEPDEFIRRAASGELLFLGTEPDIRLRSQVCIALFDAGPMQLGEPRLAHVVLFILLSRRAEEAGAHFKWGILQNPGVLHETQGREAIKALLTSKSLRNATTTELDAWDTLLKEQDKNSCDCWQISAAHTARIKRASSLLNIKLDLFNSRADSSLQLLQVLLSQRNNEREISLELPASDVAIRILREPFKRLDGLAHIRNGKNRPSLKQAPRFASKGCWLAVPQLDGGIIIYNVPQSVRAAPGKFRHVRLPSKGSILAASVMGKNLAYIAADGLELSFHGFPSQHFSSKKVVVQRPEMKYFRASIGGTRWLPTYFMESRKNTRSVARVFVQDIDQHLVCWESLIESTNVVGSRKLEPSEPRFKSIASNVIGSDFLAQRLLYSVAENGGTKIFRWHAHEDTPLSVATIPHVGQRILFGNEYSWSYATNFEHGLLALQISENEWWIGTSNAHVVKTIPSTLEVVGVTSMLHHGEDDFGLVVLSQDKHSIQFIGQTKQSDLHKSAEAIAKISMDADSGRLAWVLQNTLTIKVRGLKEEALLLNVTTDGVLT</sequence>
<dbReference type="EMBL" id="JACOFX010000015">
    <property type="protein sequence ID" value="MBC3910205.1"/>
    <property type="molecule type" value="Genomic_DNA"/>
</dbReference>
<reference evidence="1 2" key="1">
    <citation type="submission" date="2020-08" db="EMBL/GenBank/DDBJ databases">
        <title>Novel species isolated from subtropical streams in China.</title>
        <authorList>
            <person name="Lu H."/>
        </authorList>
    </citation>
    <scope>NUCLEOTIDE SEQUENCE [LARGE SCALE GENOMIC DNA]</scope>
    <source>
        <strain evidence="1 2">NL8W</strain>
    </source>
</reference>
<keyword evidence="2" id="KW-1185">Reference proteome</keyword>
<name>A0ABR6ZEN7_9BURK</name>
<protein>
    <submittedName>
        <fullName evidence="1">Uncharacterized protein</fullName>
    </submittedName>
</protein>